<dbReference type="InterPro" id="IPR036105">
    <property type="entry name" value="DiNase_FeMo-co_biosyn_sf"/>
</dbReference>
<gene>
    <name evidence="2" type="ORF">ENP86_12195</name>
</gene>
<dbReference type="SUPFAM" id="SSF53146">
    <property type="entry name" value="Nitrogenase accessory factor-like"/>
    <property type="match status" value="1"/>
</dbReference>
<dbReference type="CDD" id="cd00851">
    <property type="entry name" value="MTH1175"/>
    <property type="match status" value="1"/>
</dbReference>
<dbReference type="AlphaFoldDB" id="A0A7V0Z814"/>
<organism evidence="2">
    <name type="scientific">candidate division WOR-3 bacterium</name>
    <dbReference type="NCBI Taxonomy" id="2052148"/>
    <lineage>
        <taxon>Bacteria</taxon>
        <taxon>Bacteria division WOR-3</taxon>
    </lineage>
</organism>
<name>A0A7V0Z814_UNCW3</name>
<dbReference type="Gene3D" id="3.30.420.130">
    <property type="entry name" value="Dinitrogenase iron-molybdenum cofactor biosynthesis domain"/>
    <property type="match status" value="1"/>
</dbReference>
<sequence>MRIAIATDGNFVSEHFGRCPFYTIVDIEEGNVIKKEVIENPGHQPGFIPQFLHERKVECIICGGMGTRAKGFFDQFGIQTLVGISGSIDEVIEKFQNGTLRGTESFCNHGAGKGYGRDKSTCSHSKKERCNH</sequence>
<protein>
    <submittedName>
        <fullName evidence="2">Dinitrogenase iron-molybdenum cofactor</fullName>
    </submittedName>
</protein>
<accession>A0A7V0Z814</accession>
<dbReference type="Pfam" id="PF02579">
    <property type="entry name" value="Nitro_FeMo-Co"/>
    <property type="match status" value="1"/>
</dbReference>
<dbReference type="InterPro" id="IPR003731">
    <property type="entry name" value="Di-Nase_FeMo-co_biosynth"/>
</dbReference>
<reference evidence="2" key="1">
    <citation type="journal article" date="2020" name="mSystems">
        <title>Genome- and Community-Level Interaction Insights into Carbon Utilization and Element Cycling Functions of Hydrothermarchaeota in Hydrothermal Sediment.</title>
        <authorList>
            <person name="Zhou Z."/>
            <person name="Liu Y."/>
            <person name="Xu W."/>
            <person name="Pan J."/>
            <person name="Luo Z.H."/>
            <person name="Li M."/>
        </authorList>
    </citation>
    <scope>NUCLEOTIDE SEQUENCE [LARGE SCALE GENOMIC DNA]</scope>
    <source>
        <strain evidence="2">SpSt-258</strain>
    </source>
</reference>
<evidence type="ECO:0000313" key="2">
    <source>
        <dbReference type="EMBL" id="HDY60283.1"/>
    </source>
</evidence>
<dbReference type="PANTHER" id="PTHR42983:SF1">
    <property type="entry name" value="IRON-MOLYBDENUM PROTEIN"/>
    <property type="match status" value="1"/>
</dbReference>
<dbReference type="EMBL" id="DSKY01000022">
    <property type="protein sequence ID" value="HDY60283.1"/>
    <property type="molecule type" value="Genomic_DNA"/>
</dbReference>
<dbReference type="PANTHER" id="PTHR42983">
    <property type="entry name" value="DINITROGENASE IRON-MOLYBDENUM COFACTOR PROTEIN-RELATED"/>
    <property type="match status" value="1"/>
</dbReference>
<comment type="caution">
    <text evidence="2">The sequence shown here is derived from an EMBL/GenBank/DDBJ whole genome shotgun (WGS) entry which is preliminary data.</text>
</comment>
<evidence type="ECO:0000259" key="1">
    <source>
        <dbReference type="Pfam" id="PF02579"/>
    </source>
</evidence>
<proteinExistence type="predicted"/>
<dbReference type="InterPro" id="IPR033913">
    <property type="entry name" value="MTH1175_dom"/>
</dbReference>
<feature type="domain" description="Dinitrogenase iron-molybdenum cofactor biosynthesis" evidence="1">
    <location>
        <begin position="8"/>
        <end position="96"/>
    </location>
</feature>